<feature type="compositionally biased region" description="Basic and acidic residues" evidence="1">
    <location>
        <begin position="89"/>
        <end position="108"/>
    </location>
</feature>
<proteinExistence type="predicted"/>
<accession>A0AAD5V5W1</accession>
<protein>
    <recommendedName>
        <fullName evidence="4">Homeobox domain-containing protein</fullName>
    </recommendedName>
</protein>
<dbReference type="EMBL" id="JANAWD010000249">
    <property type="protein sequence ID" value="KAJ3482946.1"/>
    <property type="molecule type" value="Genomic_DNA"/>
</dbReference>
<organism evidence="2 3">
    <name type="scientific">Meripilus lineatus</name>
    <dbReference type="NCBI Taxonomy" id="2056292"/>
    <lineage>
        <taxon>Eukaryota</taxon>
        <taxon>Fungi</taxon>
        <taxon>Dikarya</taxon>
        <taxon>Basidiomycota</taxon>
        <taxon>Agaricomycotina</taxon>
        <taxon>Agaricomycetes</taxon>
        <taxon>Polyporales</taxon>
        <taxon>Meripilaceae</taxon>
        <taxon>Meripilus</taxon>
    </lineage>
</organism>
<evidence type="ECO:0008006" key="4">
    <source>
        <dbReference type="Google" id="ProtNLM"/>
    </source>
</evidence>
<dbReference type="AlphaFoldDB" id="A0AAD5V5W1"/>
<evidence type="ECO:0000313" key="2">
    <source>
        <dbReference type="EMBL" id="KAJ3482946.1"/>
    </source>
</evidence>
<gene>
    <name evidence="2" type="ORF">NLI96_g6625</name>
</gene>
<comment type="caution">
    <text evidence="2">The sequence shown here is derived from an EMBL/GenBank/DDBJ whole genome shotgun (WGS) entry which is preliminary data.</text>
</comment>
<keyword evidence="3" id="KW-1185">Reference proteome</keyword>
<name>A0AAD5V5W1_9APHY</name>
<feature type="region of interest" description="Disordered" evidence="1">
    <location>
        <begin position="1"/>
        <end position="164"/>
    </location>
</feature>
<feature type="compositionally biased region" description="Acidic residues" evidence="1">
    <location>
        <begin position="76"/>
        <end position="88"/>
    </location>
</feature>
<reference evidence="2" key="1">
    <citation type="submission" date="2022-07" db="EMBL/GenBank/DDBJ databases">
        <title>Genome Sequence of Physisporinus lineatus.</title>
        <authorList>
            <person name="Buettner E."/>
        </authorList>
    </citation>
    <scope>NUCLEOTIDE SEQUENCE</scope>
    <source>
        <strain evidence="2">VT162</strain>
    </source>
</reference>
<evidence type="ECO:0000256" key="1">
    <source>
        <dbReference type="SAM" id="MobiDB-lite"/>
    </source>
</evidence>
<dbReference type="Proteomes" id="UP001212997">
    <property type="component" value="Unassembled WGS sequence"/>
</dbReference>
<sequence>MEIGMDVAKVTNWFRNLRQTTRKRGSKRNPDGDDDDDDDASVVTYTYSRDVSRAGSPYPSASTSVSRAPSPRPHDEDEDVRMEDPEDNESPRSCDPMEVKVEHDEKNQKVLVHAPYSRSHSDMGSDEDDQEAVTPSPSPPPSAFVPDDVAPKRAHVPARSPPDFPLTYAEMEKATAKFQTGVKVEDALLLLSFHHHVVR</sequence>
<evidence type="ECO:0000313" key="3">
    <source>
        <dbReference type="Proteomes" id="UP001212997"/>
    </source>
</evidence>